<keyword evidence="1" id="KW-1133">Transmembrane helix</keyword>
<dbReference type="AlphaFoldDB" id="A0A182S5U8"/>
<protein>
    <submittedName>
        <fullName evidence="2">Uncharacterized protein</fullName>
    </submittedName>
</protein>
<dbReference type="VEuPathDB" id="VectorBase:AMAM000238"/>
<reference evidence="2" key="2">
    <citation type="submission" date="2020-05" db="UniProtKB">
        <authorList>
            <consortium name="EnsemblMetazoa"/>
        </authorList>
    </citation>
    <scope>IDENTIFICATION</scope>
    <source>
        <strain evidence="2">maculatus3</strain>
    </source>
</reference>
<keyword evidence="1" id="KW-0472">Membrane</keyword>
<sequence length="119" mass="13231">MKLDIFITHFPLDALDVTEHTTNMLALCLFVLAVLFRICLLVQEDTEGTPSPRSFALGHPPETPQDRDTLWGTNLAVLWRTVKDAAVIASIIIALGSSFYGLQPWHTIGKWTARGSLKK</sequence>
<organism evidence="2 3">
    <name type="scientific">Anopheles maculatus</name>
    <dbReference type="NCBI Taxonomy" id="74869"/>
    <lineage>
        <taxon>Eukaryota</taxon>
        <taxon>Metazoa</taxon>
        <taxon>Ecdysozoa</taxon>
        <taxon>Arthropoda</taxon>
        <taxon>Hexapoda</taxon>
        <taxon>Insecta</taxon>
        <taxon>Pterygota</taxon>
        <taxon>Neoptera</taxon>
        <taxon>Endopterygota</taxon>
        <taxon>Diptera</taxon>
        <taxon>Nematocera</taxon>
        <taxon>Culicoidea</taxon>
        <taxon>Culicidae</taxon>
        <taxon>Anophelinae</taxon>
        <taxon>Anopheles</taxon>
        <taxon>Anopheles maculatus group</taxon>
    </lineage>
</organism>
<evidence type="ECO:0000313" key="2">
    <source>
        <dbReference type="EnsemblMetazoa" id="AMAM000238-PA"/>
    </source>
</evidence>
<evidence type="ECO:0000256" key="1">
    <source>
        <dbReference type="SAM" id="Phobius"/>
    </source>
</evidence>
<accession>A0A182S5U8</accession>
<feature type="transmembrane region" description="Helical" evidence="1">
    <location>
        <begin position="24"/>
        <end position="43"/>
    </location>
</feature>
<dbReference type="EnsemblMetazoa" id="AMAM000238-RA">
    <property type="protein sequence ID" value="AMAM000238-PA"/>
    <property type="gene ID" value="AMAM000238"/>
</dbReference>
<keyword evidence="3" id="KW-1185">Reference proteome</keyword>
<name>A0A182S5U8_9DIPT</name>
<keyword evidence="1" id="KW-0812">Transmembrane</keyword>
<dbReference type="Proteomes" id="UP000075901">
    <property type="component" value="Unassembled WGS sequence"/>
</dbReference>
<feature type="transmembrane region" description="Helical" evidence="1">
    <location>
        <begin position="85"/>
        <end position="102"/>
    </location>
</feature>
<proteinExistence type="predicted"/>
<reference evidence="3" key="1">
    <citation type="submission" date="2013-09" db="EMBL/GenBank/DDBJ databases">
        <title>The Genome Sequence of Anopheles maculatus species B.</title>
        <authorList>
            <consortium name="The Broad Institute Genomics Platform"/>
            <person name="Neafsey D.E."/>
            <person name="Besansky N."/>
            <person name="Howell P."/>
            <person name="Walton C."/>
            <person name="Young S.K."/>
            <person name="Zeng Q."/>
            <person name="Gargeya S."/>
            <person name="Fitzgerald M."/>
            <person name="Haas B."/>
            <person name="Abouelleil A."/>
            <person name="Allen A.W."/>
            <person name="Alvarado L."/>
            <person name="Arachchi H.M."/>
            <person name="Berlin A.M."/>
            <person name="Chapman S.B."/>
            <person name="Gainer-Dewar J."/>
            <person name="Goldberg J."/>
            <person name="Griggs A."/>
            <person name="Gujja S."/>
            <person name="Hansen M."/>
            <person name="Howarth C."/>
            <person name="Imamovic A."/>
            <person name="Ireland A."/>
            <person name="Larimer J."/>
            <person name="McCowan C."/>
            <person name="Murphy C."/>
            <person name="Pearson M."/>
            <person name="Poon T.W."/>
            <person name="Priest M."/>
            <person name="Roberts A."/>
            <person name="Saif S."/>
            <person name="Shea T."/>
            <person name="Sisk P."/>
            <person name="Sykes S."/>
            <person name="Wortman J."/>
            <person name="Nusbaum C."/>
            <person name="Birren B."/>
        </authorList>
    </citation>
    <scope>NUCLEOTIDE SEQUENCE [LARGE SCALE GENOMIC DNA]</scope>
    <source>
        <strain evidence="3">maculatus3</strain>
    </source>
</reference>
<evidence type="ECO:0000313" key="3">
    <source>
        <dbReference type="Proteomes" id="UP000075901"/>
    </source>
</evidence>